<feature type="transmembrane region" description="Helical" evidence="1">
    <location>
        <begin position="115"/>
        <end position="137"/>
    </location>
</feature>
<feature type="transmembrane region" description="Helical" evidence="1">
    <location>
        <begin position="80"/>
        <end position="103"/>
    </location>
</feature>
<feature type="transmembrane region" description="Helical" evidence="1">
    <location>
        <begin position="149"/>
        <end position="175"/>
    </location>
</feature>
<evidence type="ECO:0000313" key="3">
    <source>
        <dbReference type="Proteomes" id="UP001225034"/>
    </source>
</evidence>
<feature type="transmembrane region" description="Helical" evidence="1">
    <location>
        <begin position="181"/>
        <end position="202"/>
    </location>
</feature>
<organism evidence="2 3">
    <name type="scientific">Alkalicoccobacillus murimartini</name>
    <dbReference type="NCBI Taxonomy" id="171685"/>
    <lineage>
        <taxon>Bacteria</taxon>
        <taxon>Bacillati</taxon>
        <taxon>Bacillota</taxon>
        <taxon>Bacilli</taxon>
        <taxon>Bacillales</taxon>
        <taxon>Bacillaceae</taxon>
        <taxon>Alkalicoccobacillus</taxon>
    </lineage>
</organism>
<keyword evidence="3" id="KW-1185">Reference proteome</keyword>
<reference evidence="2 3" key="1">
    <citation type="submission" date="2023-07" db="EMBL/GenBank/DDBJ databases">
        <title>Genomic Encyclopedia of Type Strains, Phase IV (KMG-IV): sequencing the most valuable type-strain genomes for metagenomic binning, comparative biology and taxonomic classification.</title>
        <authorList>
            <person name="Goeker M."/>
        </authorList>
    </citation>
    <scope>NUCLEOTIDE SEQUENCE [LARGE SCALE GENOMIC DNA]</scope>
    <source>
        <strain evidence="2 3">DSM 19154</strain>
    </source>
</reference>
<feature type="transmembrane region" description="Helical" evidence="1">
    <location>
        <begin position="25"/>
        <end position="50"/>
    </location>
</feature>
<gene>
    <name evidence="2" type="ORF">J2S05_002042</name>
</gene>
<comment type="caution">
    <text evidence="2">The sequence shown here is derived from an EMBL/GenBank/DDBJ whole genome shotgun (WGS) entry which is preliminary data.</text>
</comment>
<proteinExistence type="predicted"/>
<protein>
    <submittedName>
        <fullName evidence="2">Membrane protein YesL</fullName>
    </submittedName>
</protein>
<dbReference type="Proteomes" id="UP001225034">
    <property type="component" value="Unassembled WGS sequence"/>
</dbReference>
<keyword evidence="1" id="KW-1133">Transmembrane helix</keyword>
<accession>A0ABT9YHA2</accession>
<evidence type="ECO:0000313" key="2">
    <source>
        <dbReference type="EMBL" id="MDQ0207243.1"/>
    </source>
</evidence>
<name>A0ABT9YHA2_9BACI</name>
<dbReference type="InterPro" id="IPR006938">
    <property type="entry name" value="DUF624"/>
</dbReference>
<evidence type="ECO:0000256" key="1">
    <source>
        <dbReference type="SAM" id="Phobius"/>
    </source>
</evidence>
<dbReference type="RefSeq" id="WP_306982377.1">
    <property type="nucleotide sequence ID" value="NZ_JAUSUA010000002.1"/>
</dbReference>
<sequence>MNIHRLGEGVMHYCEILMRLAVINLLWIGFTLFGLGLFGWAPASAAAFTVMRKSFMGTGLTGENSASIFRDFKESYKKEFVSANLFGWLIVAGLGLLVVSGRAMVLMEASMLPRMILLTVLFLFVSILLLAFPLKAFMSMSSVHTVRFALLLGVANMHYVLILCLILTVLVYMYVLFPGLVLFYGVSLPAAIIMQFALRIFAKAGLVTSYQPA</sequence>
<dbReference type="Pfam" id="PF04854">
    <property type="entry name" value="DUF624"/>
    <property type="match status" value="1"/>
</dbReference>
<keyword evidence="1" id="KW-0472">Membrane</keyword>
<dbReference type="EMBL" id="JAUSUA010000002">
    <property type="protein sequence ID" value="MDQ0207243.1"/>
    <property type="molecule type" value="Genomic_DNA"/>
</dbReference>
<keyword evidence="1" id="KW-0812">Transmembrane</keyword>